<dbReference type="OrthoDB" id="5110616at2"/>
<evidence type="ECO:0008006" key="3">
    <source>
        <dbReference type="Google" id="ProtNLM"/>
    </source>
</evidence>
<dbReference type="RefSeq" id="WP_009400117.1">
    <property type="nucleotide sequence ID" value="NZ_CP017298.1"/>
</dbReference>
<dbReference type="Proteomes" id="UP000095214">
    <property type="component" value="Chromosome"/>
</dbReference>
<name>A0A1D8B0R3_9ACTO</name>
<dbReference type="AlphaFoldDB" id="A0A1D8B0R3"/>
<accession>A0A1D8B0R3</accession>
<keyword evidence="2" id="KW-1185">Reference proteome</keyword>
<proteinExistence type="predicted"/>
<evidence type="ECO:0000313" key="1">
    <source>
        <dbReference type="EMBL" id="AOS46713.1"/>
    </source>
</evidence>
<protein>
    <recommendedName>
        <fullName evidence="3">NTP pyrophosphohydrolase</fullName>
    </recommendedName>
</protein>
<sequence length="176" mass="20160">MTEYTIRTVHSTMGKFDAYDFDQTPDSIAEQVEQHLLNPDFLDGEGWFALSVQPAPPDAGLRPPDQYPPPTRYLLAAGRAHEMALELYLTHPDGSTGTYVVARERVRDPDERVALKWRMGPHAINLVHVHPQEVFTGEQAVPFFRDFIIEDRAPDFSLLRCIRGRRMPRPARPHCR</sequence>
<dbReference type="EMBL" id="CP017298">
    <property type="protein sequence ID" value="AOS46713.1"/>
    <property type="molecule type" value="Genomic_DNA"/>
</dbReference>
<organism evidence="1 2">
    <name type="scientific">Pauljensenia hongkongensis</name>
    <dbReference type="NCBI Taxonomy" id="178339"/>
    <lineage>
        <taxon>Bacteria</taxon>
        <taxon>Bacillati</taxon>
        <taxon>Actinomycetota</taxon>
        <taxon>Actinomycetes</taxon>
        <taxon>Actinomycetales</taxon>
        <taxon>Actinomycetaceae</taxon>
        <taxon>Pauljensenia</taxon>
    </lineage>
</organism>
<dbReference type="KEGG" id="phon:BH719_01470"/>
<reference evidence="1 2" key="1">
    <citation type="submission" date="2016-09" db="EMBL/GenBank/DDBJ databases">
        <title>Complete genome sequence of Actinomyces hongkongensis HKU8.</title>
        <authorList>
            <person name="Gao Y.-X."/>
            <person name="Zhou Y.-Y."/>
            <person name="Xie Y."/>
            <person name="Wang M."/>
            <person name="Wang S.-J."/>
            <person name="Shen S.-G."/>
        </authorList>
    </citation>
    <scope>NUCLEOTIDE SEQUENCE [LARGE SCALE GENOMIC DNA]</scope>
    <source>
        <strain evidence="1 2">HKU8</strain>
    </source>
</reference>
<gene>
    <name evidence="1" type="ORF">BH719_01470</name>
</gene>
<evidence type="ECO:0000313" key="2">
    <source>
        <dbReference type="Proteomes" id="UP000095214"/>
    </source>
</evidence>